<dbReference type="EMBL" id="JAVDQT010000010">
    <property type="protein sequence ID" value="MDR6434348.1"/>
    <property type="molecule type" value="Genomic_DNA"/>
</dbReference>
<name>A0ABU1ME65_9HYPH</name>
<dbReference type="InterPro" id="IPR000792">
    <property type="entry name" value="Tscrpt_reg_LuxR_C"/>
</dbReference>
<proteinExistence type="predicted"/>
<dbReference type="GO" id="GO:0003677">
    <property type="term" value="F:DNA binding"/>
    <property type="evidence" value="ECO:0007669"/>
    <property type="project" value="UniProtKB-KW"/>
</dbReference>
<keyword evidence="3" id="KW-1185">Reference proteome</keyword>
<dbReference type="Proteomes" id="UP001184614">
    <property type="component" value="Unassembled WGS sequence"/>
</dbReference>
<keyword evidence="2" id="KW-0238">DNA-binding</keyword>
<reference evidence="2 3" key="1">
    <citation type="submission" date="2023-07" db="EMBL/GenBank/DDBJ databases">
        <title>Sorghum-associated microbial communities from plants grown in Nebraska, USA.</title>
        <authorList>
            <person name="Schachtman D."/>
        </authorList>
    </citation>
    <scope>NUCLEOTIDE SEQUENCE [LARGE SCALE GENOMIC DNA]</scope>
    <source>
        <strain evidence="2 3">DS1730</strain>
    </source>
</reference>
<dbReference type="SMART" id="SM00421">
    <property type="entry name" value="HTH_LUXR"/>
    <property type="match status" value="1"/>
</dbReference>
<dbReference type="Gene3D" id="1.10.10.10">
    <property type="entry name" value="Winged helix-like DNA-binding domain superfamily/Winged helix DNA-binding domain"/>
    <property type="match status" value="1"/>
</dbReference>
<organism evidence="2 3">
    <name type="scientific">Brucella pseudogrignonensis</name>
    <dbReference type="NCBI Taxonomy" id="419475"/>
    <lineage>
        <taxon>Bacteria</taxon>
        <taxon>Pseudomonadati</taxon>
        <taxon>Pseudomonadota</taxon>
        <taxon>Alphaproteobacteria</taxon>
        <taxon>Hyphomicrobiales</taxon>
        <taxon>Brucellaceae</taxon>
        <taxon>Brucella/Ochrobactrum group</taxon>
        <taxon>Brucella</taxon>
    </lineage>
</organism>
<gene>
    <name evidence="2" type="ORF">J2782_004099</name>
</gene>
<sequence>MMQNQYNSIVNDIYEASTGEVGWSSLRAKLFDLLGAEAGTLRFREANGQFTNVFRTGEAGEDLYAKYYLEIDPIRSAVSRMTVSDGGSETVLFHDDVLDPELYHRTEFYQDFVRPNGRDHMLIGVVGDDDHTIMSFFRQRRAFSTHERSALAAILPHIRRGLKLRKKMKDTEHNAFLNYSVFEALPGILLALDSSCKVIFANAAARQMFARQDIPFSVSPVLCGKGGRVVLKEGDGQRFRQIVYNASCSGRDGAILIEYTGRATEQAHQIAVYASPLQMQAGVPAAALIVIQDLSELRSAPVSLLGELFGLTNAECAVAVALLGGQTAEVVAGNRHVSLETVRAQIRTVLHKTDASNLRDFERIGALLSTMARR</sequence>
<dbReference type="RefSeq" id="WP_310015770.1">
    <property type="nucleotide sequence ID" value="NZ_JAVDQT010000010.1"/>
</dbReference>
<dbReference type="Gene3D" id="3.30.450.20">
    <property type="entry name" value="PAS domain"/>
    <property type="match status" value="1"/>
</dbReference>
<dbReference type="InterPro" id="IPR036388">
    <property type="entry name" value="WH-like_DNA-bd_sf"/>
</dbReference>
<feature type="domain" description="HTH luxR-type" evidence="1">
    <location>
        <begin position="308"/>
        <end position="365"/>
    </location>
</feature>
<comment type="caution">
    <text evidence="2">The sequence shown here is derived from an EMBL/GenBank/DDBJ whole genome shotgun (WGS) entry which is preliminary data.</text>
</comment>
<accession>A0ABU1ME65</accession>
<evidence type="ECO:0000313" key="3">
    <source>
        <dbReference type="Proteomes" id="UP001184614"/>
    </source>
</evidence>
<dbReference type="SUPFAM" id="SSF46894">
    <property type="entry name" value="C-terminal effector domain of the bipartite response regulators"/>
    <property type="match status" value="1"/>
</dbReference>
<evidence type="ECO:0000313" key="2">
    <source>
        <dbReference type="EMBL" id="MDR6434348.1"/>
    </source>
</evidence>
<evidence type="ECO:0000259" key="1">
    <source>
        <dbReference type="SMART" id="SM00421"/>
    </source>
</evidence>
<protein>
    <submittedName>
        <fullName evidence="2">DNA-binding CsgD family transcriptional regulator/PAS domain-containing protein</fullName>
    </submittedName>
</protein>
<dbReference type="InterPro" id="IPR016032">
    <property type="entry name" value="Sig_transdc_resp-reg_C-effctor"/>
</dbReference>